<proteinExistence type="predicted"/>
<keyword evidence="1" id="KW-0732">Signal</keyword>
<dbReference type="HOGENOM" id="CLU_2347547_0_0_1"/>
<feature type="chain" id="PRO_5013062562" evidence="1">
    <location>
        <begin position="16"/>
        <end position="97"/>
    </location>
</feature>
<reference evidence="3" key="2">
    <citation type="submission" date="2015-01" db="EMBL/GenBank/DDBJ databases">
        <title>Evolutionary Origins and Diversification of the Mycorrhizal Mutualists.</title>
        <authorList>
            <consortium name="DOE Joint Genome Institute"/>
            <consortium name="Mycorrhizal Genomics Consortium"/>
            <person name="Kohler A."/>
            <person name="Kuo A."/>
            <person name="Nagy L.G."/>
            <person name="Floudas D."/>
            <person name="Copeland A."/>
            <person name="Barry K.W."/>
            <person name="Cichocki N."/>
            <person name="Veneault-Fourrey C."/>
            <person name="LaButti K."/>
            <person name="Lindquist E.A."/>
            <person name="Lipzen A."/>
            <person name="Lundell T."/>
            <person name="Morin E."/>
            <person name="Murat C."/>
            <person name="Riley R."/>
            <person name="Ohm R."/>
            <person name="Sun H."/>
            <person name="Tunlid A."/>
            <person name="Henrissat B."/>
            <person name="Grigoriev I.V."/>
            <person name="Hibbett D.S."/>
            <person name="Martin F."/>
        </authorList>
    </citation>
    <scope>NUCLEOTIDE SEQUENCE [LARGE SCALE GENOMIC DNA]</scope>
    <source>
        <strain evidence="3">441</strain>
    </source>
</reference>
<reference evidence="2 3" key="1">
    <citation type="submission" date="2014-04" db="EMBL/GenBank/DDBJ databases">
        <authorList>
            <consortium name="DOE Joint Genome Institute"/>
            <person name="Kuo A."/>
            <person name="Kohler A."/>
            <person name="Costa M.D."/>
            <person name="Nagy L.G."/>
            <person name="Floudas D."/>
            <person name="Copeland A."/>
            <person name="Barry K.W."/>
            <person name="Cichocki N."/>
            <person name="Veneault-Fourrey C."/>
            <person name="LaButti K."/>
            <person name="Lindquist E.A."/>
            <person name="Lipzen A."/>
            <person name="Lundell T."/>
            <person name="Morin E."/>
            <person name="Murat C."/>
            <person name="Sun H."/>
            <person name="Tunlid A."/>
            <person name="Henrissat B."/>
            <person name="Grigoriev I.V."/>
            <person name="Hibbett D.S."/>
            <person name="Martin F."/>
            <person name="Nordberg H.P."/>
            <person name="Cantor M.N."/>
            <person name="Hua S.X."/>
        </authorList>
    </citation>
    <scope>NUCLEOTIDE SEQUENCE [LARGE SCALE GENOMIC DNA]</scope>
    <source>
        <strain evidence="2 3">441</strain>
    </source>
</reference>
<sequence length="97" mass="10283">MPALTISLNVLPAFSSLFLSPSTLQGAFLLSTIFKHSQVEWDVGGPFGLSVELSLLDAGVTFAQSTLISSLISSFPLPEGSFELPDSIWGGSILLLR</sequence>
<feature type="signal peptide" evidence="1">
    <location>
        <begin position="1"/>
        <end position="15"/>
    </location>
</feature>
<dbReference type="Proteomes" id="UP000054018">
    <property type="component" value="Unassembled WGS sequence"/>
</dbReference>
<dbReference type="AlphaFoldDB" id="A0A0C9ZD44"/>
<name>A0A0C9ZD44_9AGAM</name>
<organism evidence="2 3">
    <name type="scientific">Pisolithus microcarpus 441</name>
    <dbReference type="NCBI Taxonomy" id="765257"/>
    <lineage>
        <taxon>Eukaryota</taxon>
        <taxon>Fungi</taxon>
        <taxon>Dikarya</taxon>
        <taxon>Basidiomycota</taxon>
        <taxon>Agaricomycotina</taxon>
        <taxon>Agaricomycetes</taxon>
        <taxon>Agaricomycetidae</taxon>
        <taxon>Boletales</taxon>
        <taxon>Sclerodermatineae</taxon>
        <taxon>Pisolithaceae</taxon>
        <taxon>Pisolithus</taxon>
    </lineage>
</organism>
<evidence type="ECO:0000256" key="1">
    <source>
        <dbReference type="SAM" id="SignalP"/>
    </source>
</evidence>
<dbReference type="EMBL" id="KN833766">
    <property type="protein sequence ID" value="KIK20367.1"/>
    <property type="molecule type" value="Genomic_DNA"/>
</dbReference>
<keyword evidence="3" id="KW-1185">Reference proteome</keyword>
<protein>
    <submittedName>
        <fullName evidence="2">Uncharacterized protein</fullName>
    </submittedName>
</protein>
<evidence type="ECO:0000313" key="3">
    <source>
        <dbReference type="Proteomes" id="UP000054018"/>
    </source>
</evidence>
<gene>
    <name evidence="2" type="ORF">PISMIDRAFT_13050</name>
</gene>
<evidence type="ECO:0000313" key="2">
    <source>
        <dbReference type="EMBL" id="KIK20367.1"/>
    </source>
</evidence>
<accession>A0A0C9ZD44</accession>